<gene>
    <name evidence="3" type="ORF">BCV72DRAFT_263252</name>
</gene>
<proteinExistence type="predicted"/>
<evidence type="ECO:0000313" key="3">
    <source>
        <dbReference type="EMBL" id="ORE05538.1"/>
    </source>
</evidence>
<protein>
    <recommendedName>
        <fullName evidence="2">Cas12f1-like TNB domain-containing protein</fullName>
    </recommendedName>
</protein>
<dbReference type="GO" id="GO:0003677">
    <property type="term" value="F:DNA binding"/>
    <property type="evidence" value="ECO:0007669"/>
    <property type="project" value="UniProtKB-KW"/>
</dbReference>
<organism evidence="3">
    <name type="scientific">Rhizopus microsporus var. microsporus</name>
    <dbReference type="NCBI Taxonomy" id="86635"/>
    <lineage>
        <taxon>Eukaryota</taxon>
        <taxon>Fungi</taxon>
        <taxon>Fungi incertae sedis</taxon>
        <taxon>Mucoromycota</taxon>
        <taxon>Mucoromycotina</taxon>
        <taxon>Mucoromycetes</taxon>
        <taxon>Mucorales</taxon>
        <taxon>Mucorineae</taxon>
        <taxon>Rhizopodaceae</taxon>
        <taxon>Rhizopus</taxon>
    </lineage>
</organism>
<name>A0A1X0R0S3_RHIZD</name>
<feature type="domain" description="Cas12f1-like TNB" evidence="2">
    <location>
        <begin position="30"/>
        <end position="80"/>
    </location>
</feature>
<accession>A0A1X0R0S3</accession>
<dbReference type="OrthoDB" id="2438399at2759"/>
<evidence type="ECO:0000259" key="2">
    <source>
        <dbReference type="Pfam" id="PF07282"/>
    </source>
</evidence>
<dbReference type="VEuPathDB" id="FungiDB:BCV72DRAFT_263252"/>
<dbReference type="AlphaFoldDB" id="A0A1X0R0S3"/>
<evidence type="ECO:0000256" key="1">
    <source>
        <dbReference type="ARBA" id="ARBA00023125"/>
    </source>
</evidence>
<dbReference type="Pfam" id="PF07282">
    <property type="entry name" value="Cas12f1-like_TNB"/>
    <property type="match status" value="1"/>
</dbReference>
<sequence>MKMKGLRCGTAGIMWRCLKKREAASDPVAVPIDEFRTSRNCCWCETAILDGVNGARDNNVLVCKACNALWERDVNAAKNIMEISLAIWKGLGKPEAYSRG</sequence>
<dbReference type="EMBL" id="KV921942">
    <property type="protein sequence ID" value="ORE05538.1"/>
    <property type="molecule type" value="Genomic_DNA"/>
</dbReference>
<reference evidence="3" key="1">
    <citation type="journal article" date="2016" name="Proc. Natl. Acad. Sci. U.S.A.">
        <title>Lipid metabolic changes in an early divergent fungus govern the establishment of a mutualistic symbiosis with endobacteria.</title>
        <authorList>
            <person name="Lastovetsky O.A."/>
            <person name="Gaspar M.L."/>
            <person name="Mondo S.J."/>
            <person name="LaButti K.M."/>
            <person name="Sandor L."/>
            <person name="Grigoriev I.V."/>
            <person name="Henry S.A."/>
            <person name="Pawlowska T.E."/>
        </authorList>
    </citation>
    <scope>NUCLEOTIDE SEQUENCE [LARGE SCALE GENOMIC DNA]</scope>
    <source>
        <strain evidence="3">ATCC 52814</strain>
    </source>
</reference>
<dbReference type="InterPro" id="IPR010095">
    <property type="entry name" value="Cas12f1-like_TNB"/>
</dbReference>
<dbReference type="Proteomes" id="UP000242414">
    <property type="component" value="Unassembled WGS sequence"/>
</dbReference>
<keyword evidence="1" id="KW-0238">DNA-binding</keyword>